<dbReference type="RefSeq" id="XP_018690793.1">
    <property type="nucleotide sequence ID" value="XM_018839672.1"/>
</dbReference>
<sequence length="462" mass="53179">MVGFSAPDCFLDPGREVWKQVFSARHEDMCNTPQPPHPDGHIYAIFNKSKFSRLDSVRGPAKPIDTWLDPKYSIDDIFYDRIRPALVLATRFIEMTSEFFNILFFGEFVYGDEIIRYNRHEQFELGSQRFPAMMNDLYNMQFFTGYHEDSRKDSYGTTHYGTYPNDSTPQMATIVVQLNTKFTTFFTHYHYDIFTDEVKNMMKLILAITLVHELVHVWYNFRRMEMARLGDLPLCLAMKKEPYFFGYERSPELGFSWEHFAFRGMPQLNCLGDGPYARAKGLILMPLLQGSDLNGEVAVDSAVVRALLDKHCWDMYERVLIGDLAPAYCSIRELGILERMRTVVALLAFKSKTGRLPSSQELLRAKGAPVPSQAKQQEFAKEDLSISPSAESILSKDAEVAEVTIMMEQGCHCSSPPSPTRFIGECMDYADQWAFFFKKAISDSTYADGRAHRQKRIKRPQR</sequence>
<dbReference type="Proteomes" id="UP000078343">
    <property type="component" value="Unassembled WGS sequence"/>
</dbReference>
<accession>A0A178ZD81</accession>
<evidence type="ECO:0000313" key="3">
    <source>
        <dbReference type="Proteomes" id="UP000078343"/>
    </source>
</evidence>
<proteinExistence type="predicted"/>
<keyword evidence="3" id="KW-1185">Reference proteome</keyword>
<organism evidence="2 3">
    <name type="scientific">Fonsecaea erecta</name>
    <dbReference type="NCBI Taxonomy" id="1367422"/>
    <lineage>
        <taxon>Eukaryota</taxon>
        <taxon>Fungi</taxon>
        <taxon>Dikarya</taxon>
        <taxon>Ascomycota</taxon>
        <taxon>Pezizomycotina</taxon>
        <taxon>Eurotiomycetes</taxon>
        <taxon>Chaetothyriomycetidae</taxon>
        <taxon>Chaetothyriales</taxon>
        <taxon>Herpotrichiellaceae</taxon>
        <taxon>Fonsecaea</taxon>
    </lineage>
</organism>
<protein>
    <submittedName>
        <fullName evidence="2">Uncharacterized protein</fullName>
    </submittedName>
</protein>
<gene>
    <name evidence="2" type="ORF">AYL99_08164</name>
</gene>
<comment type="caution">
    <text evidence="2">The sequence shown here is derived from an EMBL/GenBank/DDBJ whole genome shotgun (WGS) entry which is preliminary data.</text>
</comment>
<evidence type="ECO:0000313" key="2">
    <source>
        <dbReference type="EMBL" id="OAP57426.1"/>
    </source>
</evidence>
<reference evidence="2 3" key="1">
    <citation type="submission" date="2016-04" db="EMBL/GenBank/DDBJ databases">
        <title>Draft genome of Fonsecaea erecta CBS 125763.</title>
        <authorList>
            <person name="Weiss V.A."/>
            <person name="Vicente V.A."/>
            <person name="Raittz R.T."/>
            <person name="Moreno L.F."/>
            <person name="De Souza E.M."/>
            <person name="Pedrosa F.O."/>
            <person name="Steffens M.B."/>
            <person name="Faoro H."/>
            <person name="Tadra-Sfeir M.Z."/>
            <person name="Najafzadeh M.J."/>
            <person name="Felipe M.S."/>
            <person name="Teixeira M."/>
            <person name="Sun J."/>
            <person name="Xi L."/>
            <person name="Gomes R."/>
            <person name="De Azevedo C.M."/>
            <person name="Salgado C.G."/>
            <person name="Da Silva M.B."/>
            <person name="Nascimento M.F."/>
            <person name="Queiroz-Telles F."/>
            <person name="Attili D.S."/>
            <person name="Gorbushina A."/>
        </authorList>
    </citation>
    <scope>NUCLEOTIDE SEQUENCE [LARGE SCALE GENOMIC DNA]</scope>
    <source>
        <strain evidence="2 3">CBS 125763</strain>
    </source>
</reference>
<dbReference type="GeneID" id="30012332"/>
<dbReference type="EMBL" id="LVYI01000007">
    <property type="protein sequence ID" value="OAP57426.1"/>
    <property type="molecule type" value="Genomic_DNA"/>
</dbReference>
<dbReference type="AlphaFoldDB" id="A0A178ZD81"/>
<feature type="region of interest" description="Disordered" evidence="1">
    <location>
        <begin position="360"/>
        <end position="381"/>
    </location>
</feature>
<name>A0A178ZD81_9EURO</name>
<evidence type="ECO:0000256" key="1">
    <source>
        <dbReference type="SAM" id="MobiDB-lite"/>
    </source>
</evidence>
<dbReference type="OrthoDB" id="10254945at2759"/>